<gene>
    <name evidence="4" type="ordered locus">Pyrfu_0175</name>
</gene>
<evidence type="ECO:0000313" key="5">
    <source>
        <dbReference type="Proteomes" id="UP000001037"/>
    </source>
</evidence>
<feature type="domain" description="Methyltransferase small" evidence="3">
    <location>
        <begin position="40"/>
        <end position="137"/>
    </location>
</feature>
<dbReference type="InterPro" id="IPR051720">
    <property type="entry name" value="rRNA_MeTrfase/Polyamine_Synth"/>
</dbReference>
<dbReference type="GO" id="GO:0008757">
    <property type="term" value="F:S-adenosylmethionine-dependent methyltransferase activity"/>
    <property type="evidence" value="ECO:0007669"/>
    <property type="project" value="UniProtKB-ARBA"/>
</dbReference>
<keyword evidence="5" id="KW-1185">Reference proteome</keyword>
<dbReference type="GO" id="GO:0003676">
    <property type="term" value="F:nucleic acid binding"/>
    <property type="evidence" value="ECO:0007669"/>
    <property type="project" value="InterPro"/>
</dbReference>
<proteinExistence type="inferred from homology"/>
<dbReference type="EMBL" id="CP002838">
    <property type="protein sequence ID" value="AEM38047.1"/>
    <property type="molecule type" value="Genomic_DNA"/>
</dbReference>
<reference evidence="4 5" key="1">
    <citation type="journal article" date="2011" name="Stand. Genomic Sci.">
        <title>Complete genome sequence of the hyperthermophilic chemolithoautotroph Pyrolobus fumarii type strain (1A).</title>
        <authorList>
            <person name="Anderson I."/>
            <person name="Goker M."/>
            <person name="Nolan M."/>
            <person name="Lucas S."/>
            <person name="Hammon N."/>
            <person name="Deshpande S."/>
            <person name="Cheng J.F."/>
            <person name="Tapia R."/>
            <person name="Han C."/>
            <person name="Goodwin L."/>
            <person name="Pitluck S."/>
            <person name="Huntemann M."/>
            <person name="Liolios K."/>
            <person name="Ivanova N."/>
            <person name="Pagani I."/>
            <person name="Mavromatis K."/>
            <person name="Ovchinikova G."/>
            <person name="Pati A."/>
            <person name="Chen A."/>
            <person name="Palaniappan K."/>
            <person name="Land M."/>
            <person name="Hauser L."/>
            <person name="Brambilla E.M."/>
            <person name="Huber H."/>
            <person name="Yasawong M."/>
            <person name="Rohde M."/>
            <person name="Spring S."/>
            <person name="Abt B."/>
            <person name="Sikorski J."/>
            <person name="Wirth R."/>
            <person name="Detter J.C."/>
            <person name="Woyke T."/>
            <person name="Bristow J."/>
            <person name="Eisen J.A."/>
            <person name="Markowitz V."/>
            <person name="Hugenholtz P."/>
            <person name="Kyrpides N.C."/>
            <person name="Klenk H.P."/>
            <person name="Lapidus A."/>
        </authorList>
    </citation>
    <scope>NUCLEOTIDE SEQUENCE [LARGE SCALE GENOMIC DNA]</scope>
    <source>
        <strain evidence="5">DSM 11204 / 1A</strain>
    </source>
</reference>
<evidence type="ECO:0000256" key="1">
    <source>
        <dbReference type="ARBA" id="ARBA00009741"/>
    </source>
</evidence>
<name>G0EET3_PYRF1</name>
<evidence type="ECO:0000256" key="2">
    <source>
        <dbReference type="ARBA" id="ARBA00041374"/>
    </source>
</evidence>
<dbReference type="PANTHER" id="PTHR23290">
    <property type="entry name" value="RRNA N6-ADENOSINE-METHYLTRANSFERASE METTL5"/>
    <property type="match status" value="1"/>
</dbReference>
<dbReference type="Proteomes" id="UP000001037">
    <property type="component" value="Chromosome"/>
</dbReference>
<dbReference type="AlphaFoldDB" id="G0EET3"/>
<dbReference type="eggNOG" id="arCOG00910">
    <property type="taxonomic scope" value="Archaea"/>
</dbReference>
<sequence>MVNSVERVSRKHLAIILSRVPSFERAKVELEQYRTDPEVAATLVYSVLAREGSVDSIADFGCGTGMLTYGMLISGAAAYAVCIDIDYDAIRVAHEFVRNEMFGHAVDLVVADARCPPLREKSIEVVVMNPPFGIRSRRGIDLEFLRAAIAVSNKVYSIHAWSDGLLRAIRAKLGCKAGVIDVLNHAIPAFLLEHRRRVHRVKVALVVVRGEDCETRSADTCS</sequence>
<dbReference type="Gene3D" id="3.40.50.150">
    <property type="entry name" value="Vaccinia Virus protein VP39"/>
    <property type="match status" value="1"/>
</dbReference>
<dbReference type="InterPro" id="IPR029063">
    <property type="entry name" value="SAM-dependent_MTases_sf"/>
</dbReference>
<dbReference type="HOGENOM" id="CLU_074702_1_0_2"/>
<protein>
    <recommendedName>
        <fullName evidence="2">Methyltransferase-like protein 5</fullName>
    </recommendedName>
</protein>
<dbReference type="Pfam" id="PF05175">
    <property type="entry name" value="MTS"/>
    <property type="match status" value="1"/>
</dbReference>
<dbReference type="CDD" id="cd02440">
    <property type="entry name" value="AdoMet_MTases"/>
    <property type="match status" value="1"/>
</dbReference>
<accession>G0EET3</accession>
<comment type="similarity">
    <text evidence="1">Belongs to the methyltransferase superfamily. PrmA family.</text>
</comment>
<dbReference type="STRING" id="694429.Pyrfu_0175"/>
<dbReference type="PROSITE" id="PS00092">
    <property type="entry name" value="N6_MTASE"/>
    <property type="match status" value="1"/>
</dbReference>
<evidence type="ECO:0000313" key="4">
    <source>
        <dbReference type="EMBL" id="AEM38047.1"/>
    </source>
</evidence>
<dbReference type="InterPro" id="IPR002052">
    <property type="entry name" value="DNA_methylase_N6_adenine_CS"/>
</dbReference>
<dbReference type="InParanoid" id="G0EET3"/>
<dbReference type="SUPFAM" id="SSF53335">
    <property type="entry name" value="S-adenosyl-L-methionine-dependent methyltransferases"/>
    <property type="match status" value="1"/>
</dbReference>
<dbReference type="RefSeq" id="WP_014025724.1">
    <property type="nucleotide sequence ID" value="NC_015931.1"/>
</dbReference>
<keyword evidence="4" id="KW-0489">Methyltransferase</keyword>
<dbReference type="PANTHER" id="PTHR23290:SF0">
    <property type="entry name" value="RRNA N6-ADENOSINE-METHYLTRANSFERASE METTL5"/>
    <property type="match status" value="1"/>
</dbReference>
<organism evidence="4 5">
    <name type="scientific">Pyrolobus fumarii (strain DSM 11204 / 1A)</name>
    <dbReference type="NCBI Taxonomy" id="694429"/>
    <lineage>
        <taxon>Archaea</taxon>
        <taxon>Thermoproteota</taxon>
        <taxon>Thermoprotei</taxon>
        <taxon>Desulfurococcales</taxon>
        <taxon>Pyrodictiaceae</taxon>
        <taxon>Pyrolobus</taxon>
    </lineage>
</organism>
<dbReference type="GeneID" id="11139812"/>
<evidence type="ECO:0000259" key="3">
    <source>
        <dbReference type="Pfam" id="PF05175"/>
    </source>
</evidence>
<dbReference type="GO" id="GO:0032259">
    <property type="term" value="P:methylation"/>
    <property type="evidence" value="ECO:0007669"/>
    <property type="project" value="UniProtKB-KW"/>
</dbReference>
<dbReference type="KEGG" id="pfm:Pyrfu_0175"/>
<keyword evidence="4" id="KW-0808">Transferase</keyword>
<dbReference type="InterPro" id="IPR007848">
    <property type="entry name" value="Small_mtfrase_dom"/>
</dbReference>
<dbReference type="OrthoDB" id="31271at2157"/>